<sequence length="76" mass="9213">MEIDNAKRKISFTFDEYEKKLVTHRKEIQQHNRTLFISMQMMMGYLEQACQENEIEGRKLLLELGNKLYSKYHDLN</sequence>
<organism evidence="1">
    <name type="scientific">uncultured Caudovirales phage</name>
    <dbReference type="NCBI Taxonomy" id="2100421"/>
    <lineage>
        <taxon>Viruses</taxon>
        <taxon>Duplodnaviria</taxon>
        <taxon>Heunggongvirae</taxon>
        <taxon>Uroviricota</taxon>
        <taxon>Caudoviricetes</taxon>
        <taxon>Peduoviridae</taxon>
        <taxon>Maltschvirus</taxon>
        <taxon>Maltschvirus maltsch</taxon>
    </lineage>
</organism>
<reference evidence="1" key="1">
    <citation type="submission" date="2020-04" db="EMBL/GenBank/DDBJ databases">
        <authorList>
            <person name="Chiriac C."/>
            <person name="Salcher M."/>
            <person name="Ghai R."/>
            <person name="Kavagutti S V."/>
        </authorList>
    </citation>
    <scope>NUCLEOTIDE SEQUENCE</scope>
</reference>
<proteinExistence type="predicted"/>
<accession>A0A6J5L397</accession>
<name>A0A6J5L397_9CAUD</name>
<evidence type="ECO:0000313" key="1">
    <source>
        <dbReference type="EMBL" id="CAB4127693.1"/>
    </source>
</evidence>
<protein>
    <submittedName>
        <fullName evidence="1">Uncharacterized protein</fullName>
    </submittedName>
</protein>
<gene>
    <name evidence="1" type="ORF">UFOVP93_31</name>
</gene>
<dbReference type="EMBL" id="LR796214">
    <property type="protein sequence ID" value="CAB4127693.1"/>
    <property type="molecule type" value="Genomic_DNA"/>
</dbReference>